<accession>A0A2S2R7I5</accession>
<sequence>MQSPPLCNSQSCENIAQVIVVERKKINKNTIKSITLKLNKIKVKIEKHFHSPSSTNYWIIVFLGLIIILYYLIIFIEIQILPQDLSIIYNIEIILWIMSPADIIITIA</sequence>
<feature type="transmembrane region" description="Helical" evidence="1">
    <location>
        <begin position="87"/>
        <end position="107"/>
    </location>
</feature>
<protein>
    <submittedName>
        <fullName evidence="2">Uncharacterized protein</fullName>
    </submittedName>
</protein>
<keyword evidence="1" id="KW-0812">Transmembrane</keyword>
<keyword evidence="1" id="KW-0472">Membrane</keyword>
<evidence type="ECO:0000256" key="1">
    <source>
        <dbReference type="SAM" id="Phobius"/>
    </source>
</evidence>
<keyword evidence="1" id="KW-1133">Transmembrane helix</keyword>
<gene>
    <name evidence="2" type="ORF">g.42570</name>
</gene>
<dbReference type="AlphaFoldDB" id="A0A2S2R7I5"/>
<proteinExistence type="predicted"/>
<evidence type="ECO:0000313" key="2">
    <source>
        <dbReference type="EMBL" id="MBY85883.1"/>
    </source>
</evidence>
<organism evidence="2">
    <name type="scientific">Sipha flava</name>
    <name type="common">yellow sugarcane aphid</name>
    <dbReference type="NCBI Taxonomy" id="143950"/>
    <lineage>
        <taxon>Eukaryota</taxon>
        <taxon>Metazoa</taxon>
        <taxon>Ecdysozoa</taxon>
        <taxon>Arthropoda</taxon>
        <taxon>Hexapoda</taxon>
        <taxon>Insecta</taxon>
        <taxon>Pterygota</taxon>
        <taxon>Neoptera</taxon>
        <taxon>Paraneoptera</taxon>
        <taxon>Hemiptera</taxon>
        <taxon>Sternorrhyncha</taxon>
        <taxon>Aphidomorpha</taxon>
        <taxon>Aphidoidea</taxon>
        <taxon>Aphididae</taxon>
        <taxon>Sipha</taxon>
    </lineage>
</organism>
<feature type="transmembrane region" description="Helical" evidence="1">
    <location>
        <begin position="57"/>
        <end position="81"/>
    </location>
</feature>
<name>A0A2S2R7I5_9HEMI</name>
<dbReference type="EMBL" id="GGMS01016680">
    <property type="protein sequence ID" value="MBY85883.1"/>
    <property type="molecule type" value="Transcribed_RNA"/>
</dbReference>
<reference evidence="2" key="1">
    <citation type="submission" date="2018-04" db="EMBL/GenBank/DDBJ databases">
        <title>Transcriptome assembly of Sipha flava.</title>
        <authorList>
            <person name="Scully E.D."/>
            <person name="Geib S.M."/>
            <person name="Palmer N.A."/>
            <person name="Koch K."/>
            <person name="Bradshaw J."/>
            <person name="Heng-Moss T."/>
            <person name="Sarath G."/>
        </authorList>
    </citation>
    <scope>NUCLEOTIDE SEQUENCE</scope>
</reference>